<proteinExistence type="predicted"/>
<name>A0A135Z2K7_GARVA</name>
<feature type="non-terminal residue" evidence="2">
    <location>
        <position position="48"/>
    </location>
</feature>
<dbReference type="Proteomes" id="UP000070505">
    <property type="component" value="Unassembled WGS sequence"/>
</dbReference>
<evidence type="ECO:0000313" key="2">
    <source>
        <dbReference type="EMBL" id="KXI15872.1"/>
    </source>
</evidence>
<organism evidence="2 3">
    <name type="scientific">Gardnerella vaginalis</name>
    <dbReference type="NCBI Taxonomy" id="2702"/>
    <lineage>
        <taxon>Bacteria</taxon>
        <taxon>Bacillati</taxon>
        <taxon>Actinomycetota</taxon>
        <taxon>Actinomycetes</taxon>
        <taxon>Bifidobacteriales</taxon>
        <taxon>Bifidobacteriaceae</taxon>
        <taxon>Gardnerella</taxon>
    </lineage>
</organism>
<accession>A0A135Z2K7</accession>
<sequence>MHFLTLTSCALDPRALICSLKQQNRTQKSQEPSLKPLRIKPFNDRPCK</sequence>
<gene>
    <name evidence="2" type="ORF">HMPREF3230_01258</name>
</gene>
<evidence type="ECO:0000313" key="3">
    <source>
        <dbReference type="Proteomes" id="UP000070505"/>
    </source>
</evidence>
<reference evidence="2 3" key="1">
    <citation type="submission" date="2016-02" db="EMBL/GenBank/DDBJ databases">
        <authorList>
            <person name="Wen L."/>
            <person name="He K."/>
            <person name="Yang H."/>
        </authorList>
    </citation>
    <scope>NUCLEOTIDE SEQUENCE [LARGE SCALE GENOMIC DNA]</scope>
    <source>
        <strain evidence="2 3">CMW7778B</strain>
    </source>
</reference>
<dbReference type="AlphaFoldDB" id="A0A135Z2K7"/>
<dbReference type="PATRIC" id="fig|2702.101.peg.1243"/>
<protein>
    <submittedName>
        <fullName evidence="2">Uncharacterized protein</fullName>
    </submittedName>
</protein>
<evidence type="ECO:0000256" key="1">
    <source>
        <dbReference type="SAM" id="MobiDB-lite"/>
    </source>
</evidence>
<dbReference type="EMBL" id="LSRC01000056">
    <property type="protein sequence ID" value="KXI15872.1"/>
    <property type="molecule type" value="Genomic_DNA"/>
</dbReference>
<feature type="compositionally biased region" description="Polar residues" evidence="1">
    <location>
        <begin position="22"/>
        <end position="32"/>
    </location>
</feature>
<feature type="region of interest" description="Disordered" evidence="1">
    <location>
        <begin position="22"/>
        <end position="48"/>
    </location>
</feature>
<comment type="caution">
    <text evidence="2">The sequence shown here is derived from an EMBL/GenBank/DDBJ whole genome shotgun (WGS) entry which is preliminary data.</text>
</comment>